<comment type="caution">
    <text evidence="1">The sequence shown here is derived from an EMBL/GenBank/DDBJ whole genome shotgun (WGS) entry which is preliminary data.</text>
</comment>
<reference evidence="1 2" key="1">
    <citation type="submission" date="2024-08" db="EMBL/GenBank/DDBJ databases">
        <authorList>
            <person name="Lu H."/>
        </authorList>
    </citation>
    <scope>NUCLEOTIDE SEQUENCE [LARGE SCALE GENOMIC DNA]</scope>
    <source>
        <strain evidence="1 2">DXS20W</strain>
    </source>
</reference>
<evidence type="ECO:0000313" key="1">
    <source>
        <dbReference type="EMBL" id="MFG6463457.1"/>
    </source>
</evidence>
<protein>
    <submittedName>
        <fullName evidence="1">Uncharacterized protein</fullName>
    </submittedName>
</protein>
<organism evidence="1 2">
    <name type="scientific">Pelomonas lactea</name>
    <dbReference type="NCBI Taxonomy" id="3299030"/>
    <lineage>
        <taxon>Bacteria</taxon>
        <taxon>Pseudomonadati</taxon>
        <taxon>Pseudomonadota</taxon>
        <taxon>Betaproteobacteria</taxon>
        <taxon>Burkholderiales</taxon>
        <taxon>Sphaerotilaceae</taxon>
        <taxon>Roseateles</taxon>
    </lineage>
</organism>
<name>A0ABW7GNP3_9BURK</name>
<dbReference type="Proteomes" id="UP001606302">
    <property type="component" value="Unassembled WGS sequence"/>
</dbReference>
<sequence length="143" mass="16115">MQVSENSPLPPAPELWGDPNSDPDLASVMELFLGKTKEDIFSLLEDNYLIRCLDLGAMPDSVLGYYGLGFAEFLFRDDIDEERFGVLLGAFLDATSNRFNFWQNATPLLQKFTERVDISGMNGENKAELTEELDAIRSRIFVP</sequence>
<dbReference type="EMBL" id="JBIGHX010000006">
    <property type="protein sequence ID" value="MFG6463457.1"/>
    <property type="molecule type" value="Genomic_DNA"/>
</dbReference>
<keyword evidence="2" id="KW-1185">Reference proteome</keyword>
<proteinExistence type="predicted"/>
<evidence type="ECO:0000313" key="2">
    <source>
        <dbReference type="Proteomes" id="UP001606302"/>
    </source>
</evidence>
<dbReference type="RefSeq" id="WP_394512477.1">
    <property type="nucleotide sequence ID" value="NZ_JBIGHX010000006.1"/>
</dbReference>
<accession>A0ABW7GNP3</accession>
<gene>
    <name evidence="1" type="ORF">ACG04Q_17920</name>
</gene>